<evidence type="ECO:0000259" key="7">
    <source>
        <dbReference type="Pfam" id="PF22692"/>
    </source>
</evidence>
<accession>A0A238KXL4</accession>
<dbReference type="Pfam" id="PF06429">
    <property type="entry name" value="Flg_bbr_C"/>
    <property type="match status" value="1"/>
</dbReference>
<feature type="domain" description="Flagellar basal body rod protein N-terminal" evidence="5">
    <location>
        <begin position="18"/>
        <end position="35"/>
    </location>
</feature>
<dbReference type="SUPFAM" id="SSF117143">
    <property type="entry name" value="Flagellar hook protein flgE"/>
    <property type="match status" value="1"/>
</dbReference>
<dbReference type="NCBIfam" id="TIGR03506">
    <property type="entry name" value="FlgEFG_subfam"/>
    <property type="match status" value="1"/>
</dbReference>
<keyword evidence="3 4" id="KW-0975">Bacterial flagellum</keyword>
<keyword evidence="9" id="KW-1185">Reference proteome</keyword>
<comment type="subunit">
    <text evidence="4">The basal body constitutes a major portion of the flagellar organelle and consists of five rings (E,L,P,S, and M) mounted on a central rod. The rod consists of about 26 subunits of FlgG in the distal portion, and FlgB, FlgC and FlgF are thought to build up the proximal portion of the rod with about 6 subunits each.</text>
</comment>
<reference evidence="9" key="1">
    <citation type="submission" date="2017-05" db="EMBL/GenBank/DDBJ databases">
        <authorList>
            <person name="Rodrigo-Torres L."/>
            <person name="Arahal R. D."/>
            <person name="Lucena T."/>
        </authorList>
    </citation>
    <scope>NUCLEOTIDE SEQUENCE [LARGE SCALE GENOMIC DNA]</scope>
    <source>
        <strain evidence="9">CECT 8621</strain>
    </source>
</reference>
<name>A0A238KXL4_9RHOB</name>
<comment type="subcellular location">
    <subcellularLocation>
        <location evidence="1 4">Bacterial flagellum basal body</location>
    </subcellularLocation>
</comment>
<dbReference type="PANTHER" id="PTHR30435">
    <property type="entry name" value="FLAGELLAR PROTEIN"/>
    <property type="match status" value="1"/>
</dbReference>
<dbReference type="RefSeq" id="WP_093968451.1">
    <property type="nucleotide sequence ID" value="NZ_FXYE01000002.1"/>
</dbReference>
<feature type="domain" description="Flagellar hook protein FlgE/F/G-like D1" evidence="7">
    <location>
        <begin position="82"/>
        <end position="148"/>
    </location>
</feature>
<evidence type="ECO:0000256" key="4">
    <source>
        <dbReference type="RuleBase" id="RU362116"/>
    </source>
</evidence>
<dbReference type="InterPro" id="IPR053967">
    <property type="entry name" value="LlgE_F_G-like_D1"/>
</dbReference>
<dbReference type="NCBIfam" id="NF009332">
    <property type="entry name" value="PRK12690.1"/>
    <property type="match status" value="1"/>
</dbReference>
<dbReference type="InterPro" id="IPR037925">
    <property type="entry name" value="FlgE/F/G-like"/>
</dbReference>
<sequence length="238" mass="25285">MDNAGYTTLTRQAGLLREMQSVANNIANLSTTGYRGEGMIFAEHVRAVEGPSGSLSMASANVRNVDLQQGPLTETGGTFDFAIEGPGFFLIETPNGERLTRAGAFTPNEAGELATPDGYRLLDLGGAPIFIPPDAASVQVSPDGTLSADGRALSQVGVYSPASAADLSRDNNTSFAFQGELEPISDSSVLQGFVENSNVDPITEVARMIEVQHAYQLGQSFLEREDERIRGVLRTLGQ</sequence>
<gene>
    <name evidence="8" type="primary">flgG_2</name>
    <name evidence="8" type="ORF">COL8621_03435</name>
</gene>
<evidence type="ECO:0000256" key="1">
    <source>
        <dbReference type="ARBA" id="ARBA00004117"/>
    </source>
</evidence>
<proteinExistence type="inferred from homology"/>
<organism evidence="8 9">
    <name type="scientific">Actibacterium lipolyticum</name>
    <dbReference type="NCBI Taxonomy" id="1524263"/>
    <lineage>
        <taxon>Bacteria</taxon>
        <taxon>Pseudomonadati</taxon>
        <taxon>Pseudomonadota</taxon>
        <taxon>Alphaproteobacteria</taxon>
        <taxon>Rhodobacterales</taxon>
        <taxon>Roseobacteraceae</taxon>
        <taxon>Actibacterium</taxon>
    </lineage>
</organism>
<dbReference type="InterPro" id="IPR019776">
    <property type="entry name" value="Flagellar_basal_body_rod_CS"/>
</dbReference>
<dbReference type="Pfam" id="PF22692">
    <property type="entry name" value="LlgE_F_G_D1"/>
    <property type="match status" value="1"/>
</dbReference>
<dbReference type="Pfam" id="PF00460">
    <property type="entry name" value="Flg_bb_rod"/>
    <property type="match status" value="1"/>
</dbReference>
<keyword evidence="8" id="KW-0282">Flagellum</keyword>
<dbReference type="PANTHER" id="PTHR30435:SF19">
    <property type="entry name" value="FLAGELLAR BASAL-BODY ROD PROTEIN FLGG"/>
    <property type="match status" value="1"/>
</dbReference>
<dbReference type="AlphaFoldDB" id="A0A238KXL4"/>
<keyword evidence="8" id="KW-0969">Cilium</keyword>
<dbReference type="EMBL" id="FXYE01000002">
    <property type="protein sequence ID" value="SMX47428.1"/>
    <property type="molecule type" value="Genomic_DNA"/>
</dbReference>
<dbReference type="Proteomes" id="UP000202922">
    <property type="component" value="Unassembled WGS sequence"/>
</dbReference>
<dbReference type="GO" id="GO:0030694">
    <property type="term" value="C:bacterial-type flagellum basal body, rod"/>
    <property type="evidence" value="ECO:0007669"/>
    <property type="project" value="UniProtKB-UniRule"/>
</dbReference>
<evidence type="ECO:0000313" key="9">
    <source>
        <dbReference type="Proteomes" id="UP000202922"/>
    </source>
</evidence>
<keyword evidence="8" id="KW-0966">Cell projection</keyword>
<dbReference type="InterPro" id="IPR012836">
    <property type="entry name" value="FlgF"/>
</dbReference>
<evidence type="ECO:0000259" key="5">
    <source>
        <dbReference type="Pfam" id="PF00460"/>
    </source>
</evidence>
<dbReference type="PROSITE" id="PS00588">
    <property type="entry name" value="FLAGELLA_BB_ROD"/>
    <property type="match status" value="1"/>
</dbReference>
<dbReference type="GO" id="GO:0071978">
    <property type="term" value="P:bacterial-type flagellum-dependent swarming motility"/>
    <property type="evidence" value="ECO:0007669"/>
    <property type="project" value="TreeGrafter"/>
</dbReference>
<dbReference type="OrthoDB" id="9804559at2"/>
<dbReference type="InterPro" id="IPR010930">
    <property type="entry name" value="Flg_bb/hook_C_dom"/>
</dbReference>
<protein>
    <recommendedName>
        <fullName evidence="4">Flagellar basal-body rod protein FlgF</fullName>
    </recommendedName>
</protein>
<dbReference type="InterPro" id="IPR001444">
    <property type="entry name" value="Flag_bb_rod_N"/>
</dbReference>
<evidence type="ECO:0000256" key="2">
    <source>
        <dbReference type="ARBA" id="ARBA00009677"/>
    </source>
</evidence>
<feature type="domain" description="Flagellar basal-body/hook protein C-terminal" evidence="6">
    <location>
        <begin position="191"/>
        <end position="229"/>
    </location>
</feature>
<dbReference type="NCBIfam" id="TIGR02490">
    <property type="entry name" value="flgF"/>
    <property type="match status" value="1"/>
</dbReference>
<dbReference type="InterPro" id="IPR020013">
    <property type="entry name" value="Flagellar_FlgE/F/G"/>
</dbReference>
<evidence type="ECO:0000256" key="3">
    <source>
        <dbReference type="ARBA" id="ARBA00023143"/>
    </source>
</evidence>
<evidence type="ECO:0000313" key="8">
    <source>
        <dbReference type="EMBL" id="SMX47428.1"/>
    </source>
</evidence>
<evidence type="ECO:0000259" key="6">
    <source>
        <dbReference type="Pfam" id="PF06429"/>
    </source>
</evidence>
<comment type="similarity">
    <text evidence="2 4">Belongs to the flagella basal body rod proteins family.</text>
</comment>